<feature type="region of interest" description="Disordered" evidence="1">
    <location>
        <begin position="1"/>
        <end position="49"/>
    </location>
</feature>
<dbReference type="AlphaFoldDB" id="A0A2S7AFD0"/>
<reference evidence="2 3" key="1">
    <citation type="submission" date="2016-08" db="EMBL/GenBank/DDBJ databases">
        <title>Evolution of the type three secretion system and type three effector repertoires in Xanthomonas.</title>
        <authorList>
            <person name="Merda D."/>
            <person name="Briand M."/>
            <person name="Bosis E."/>
            <person name="Rousseau C."/>
            <person name="Portier P."/>
            <person name="Jacques M.-A."/>
            <person name="Fischer-Le Saux M."/>
        </authorList>
    </citation>
    <scope>NUCLEOTIDE SEQUENCE [LARGE SCALE GENOMIC DNA]</scope>
    <source>
        <strain evidence="2 3">CFBP 7645</strain>
    </source>
</reference>
<organism evidence="2 3">
    <name type="scientific">Xanthomonas arboricola</name>
    <dbReference type="NCBI Taxonomy" id="56448"/>
    <lineage>
        <taxon>Bacteria</taxon>
        <taxon>Pseudomonadati</taxon>
        <taxon>Pseudomonadota</taxon>
        <taxon>Gammaproteobacteria</taxon>
        <taxon>Lysobacterales</taxon>
        <taxon>Lysobacteraceae</taxon>
        <taxon>Xanthomonas</taxon>
    </lineage>
</organism>
<name>A0A2S7AFD0_9XANT</name>
<protein>
    <submittedName>
        <fullName evidence="2">Uncharacterized protein</fullName>
    </submittedName>
</protein>
<evidence type="ECO:0000256" key="1">
    <source>
        <dbReference type="SAM" id="MobiDB-lite"/>
    </source>
</evidence>
<dbReference type="EMBL" id="MIGY01000002">
    <property type="protein sequence ID" value="PPU08436.1"/>
    <property type="molecule type" value="Genomic_DNA"/>
</dbReference>
<accession>A0A2S7AFD0</accession>
<feature type="compositionally biased region" description="Low complexity" evidence="1">
    <location>
        <begin position="95"/>
        <end position="105"/>
    </location>
</feature>
<proteinExistence type="predicted"/>
<dbReference type="Proteomes" id="UP000239204">
    <property type="component" value="Unassembled WGS sequence"/>
</dbReference>
<evidence type="ECO:0000313" key="2">
    <source>
        <dbReference type="EMBL" id="PPU08436.1"/>
    </source>
</evidence>
<comment type="caution">
    <text evidence="2">The sequence shown here is derived from an EMBL/GenBank/DDBJ whole genome shotgun (WGS) entry which is preliminary data.</text>
</comment>
<sequence>MAPALLAFDRSTAGSNGTDSAVPAIENLPQPSALPAPHQADAAGRQNGVAHSDVPVRACRHTCLMTTRPALPGGCYSFSTSSPASRGASAGWNFSRSSASSRTATCGLSRR</sequence>
<feature type="region of interest" description="Disordered" evidence="1">
    <location>
        <begin position="81"/>
        <end position="111"/>
    </location>
</feature>
<gene>
    <name evidence="2" type="ORF">XarjCFBP7645_13225</name>
</gene>
<evidence type="ECO:0000313" key="3">
    <source>
        <dbReference type="Proteomes" id="UP000239204"/>
    </source>
</evidence>